<keyword evidence="3" id="KW-1185">Reference proteome</keyword>
<evidence type="ECO:0000256" key="1">
    <source>
        <dbReference type="SAM" id="SignalP"/>
    </source>
</evidence>
<name>L0DC96_SINAD</name>
<organism evidence="2 3">
    <name type="scientific">Singulisphaera acidiphila (strain ATCC BAA-1392 / DSM 18658 / VKM B-2454 / MOB10)</name>
    <dbReference type="NCBI Taxonomy" id="886293"/>
    <lineage>
        <taxon>Bacteria</taxon>
        <taxon>Pseudomonadati</taxon>
        <taxon>Planctomycetota</taxon>
        <taxon>Planctomycetia</taxon>
        <taxon>Isosphaerales</taxon>
        <taxon>Isosphaeraceae</taxon>
        <taxon>Singulisphaera</taxon>
    </lineage>
</organism>
<sequence length="100" mass="10789">MKLRTDPWFILSRIGTLSMALTLLPACSASAGHRAAKADCPPGSEPSRSIAYRPIFSNLPTRTFYPSGYAGATYPPLGQGDRAAVRSARRPIYSGWFGGR</sequence>
<protein>
    <recommendedName>
        <fullName evidence="4">Lipoprotein</fullName>
    </recommendedName>
</protein>
<accession>L0DC96</accession>
<dbReference type="STRING" id="886293.Sinac_1930"/>
<evidence type="ECO:0000313" key="3">
    <source>
        <dbReference type="Proteomes" id="UP000010798"/>
    </source>
</evidence>
<evidence type="ECO:0008006" key="4">
    <source>
        <dbReference type="Google" id="ProtNLM"/>
    </source>
</evidence>
<dbReference type="OrthoDB" id="9917488at2"/>
<keyword evidence="1" id="KW-0732">Signal</keyword>
<dbReference type="HOGENOM" id="CLU_2304135_0_0_0"/>
<reference evidence="2 3" key="1">
    <citation type="submission" date="2012-02" db="EMBL/GenBank/DDBJ databases">
        <title>Complete sequence of chromosome of Singulisphaera acidiphila DSM 18658.</title>
        <authorList>
            <consortium name="US DOE Joint Genome Institute (JGI-PGF)"/>
            <person name="Lucas S."/>
            <person name="Copeland A."/>
            <person name="Lapidus A."/>
            <person name="Glavina del Rio T."/>
            <person name="Dalin E."/>
            <person name="Tice H."/>
            <person name="Bruce D."/>
            <person name="Goodwin L."/>
            <person name="Pitluck S."/>
            <person name="Peters L."/>
            <person name="Ovchinnikova G."/>
            <person name="Chertkov O."/>
            <person name="Kyrpides N."/>
            <person name="Mavromatis K."/>
            <person name="Ivanova N."/>
            <person name="Brettin T."/>
            <person name="Detter J.C."/>
            <person name="Han C."/>
            <person name="Larimer F."/>
            <person name="Land M."/>
            <person name="Hauser L."/>
            <person name="Markowitz V."/>
            <person name="Cheng J.-F."/>
            <person name="Hugenholtz P."/>
            <person name="Woyke T."/>
            <person name="Wu D."/>
            <person name="Tindall B."/>
            <person name="Pomrenke H."/>
            <person name="Brambilla E."/>
            <person name="Klenk H.-P."/>
            <person name="Eisen J.A."/>
        </authorList>
    </citation>
    <scope>NUCLEOTIDE SEQUENCE [LARGE SCALE GENOMIC DNA]</scope>
    <source>
        <strain evidence="3">ATCC BAA-1392 / DSM 18658 / VKM B-2454 / MOB10</strain>
    </source>
</reference>
<feature type="signal peptide" evidence="1">
    <location>
        <begin position="1"/>
        <end position="31"/>
    </location>
</feature>
<feature type="chain" id="PRO_5003940043" description="Lipoprotein" evidence="1">
    <location>
        <begin position="32"/>
        <end position="100"/>
    </location>
</feature>
<dbReference type="AlphaFoldDB" id="L0DC96"/>
<gene>
    <name evidence="2" type="ordered locus">Sinac_1930</name>
</gene>
<dbReference type="RefSeq" id="WP_015245458.1">
    <property type="nucleotide sequence ID" value="NC_019892.1"/>
</dbReference>
<evidence type="ECO:0000313" key="2">
    <source>
        <dbReference type="EMBL" id="AGA26291.1"/>
    </source>
</evidence>
<dbReference type="KEGG" id="saci:Sinac_1930"/>
<proteinExistence type="predicted"/>
<dbReference type="EMBL" id="CP003364">
    <property type="protein sequence ID" value="AGA26291.1"/>
    <property type="molecule type" value="Genomic_DNA"/>
</dbReference>
<dbReference type="Proteomes" id="UP000010798">
    <property type="component" value="Chromosome"/>
</dbReference>